<accession>A0A8D6PT75</accession>
<evidence type="ECO:0000313" key="2">
    <source>
        <dbReference type="EMBL" id="CAB3289493.1"/>
    </source>
</evidence>
<evidence type="ECO:0000256" key="1">
    <source>
        <dbReference type="SAM" id="Phobius"/>
    </source>
</evidence>
<dbReference type="KEGG" id="mesg:MLAUSG7_1252"/>
<gene>
    <name evidence="2" type="ORF">MLAUSG7_1252</name>
</gene>
<feature type="transmembrane region" description="Helical" evidence="1">
    <location>
        <begin position="12"/>
        <end position="33"/>
    </location>
</feature>
<dbReference type="GeneID" id="65884045"/>
<keyword evidence="1" id="KW-0812">Transmembrane</keyword>
<name>A0A8D6PT75_9EURY</name>
<keyword evidence="3" id="KW-1185">Reference proteome</keyword>
<protein>
    <submittedName>
        <fullName evidence="2">Uncharacterized protein</fullName>
    </submittedName>
</protein>
<dbReference type="EMBL" id="LR792632">
    <property type="protein sequence ID" value="CAB3289493.1"/>
    <property type="molecule type" value="Genomic_DNA"/>
</dbReference>
<organism evidence="2 3">
    <name type="scientific">Methanocaldococcus lauensis</name>
    <dbReference type="NCBI Taxonomy" id="2546128"/>
    <lineage>
        <taxon>Archaea</taxon>
        <taxon>Methanobacteriati</taxon>
        <taxon>Methanobacteriota</taxon>
        <taxon>Methanomada group</taxon>
        <taxon>Methanococci</taxon>
        <taxon>Methanococcales</taxon>
        <taxon>Methanocaldococcaceae</taxon>
        <taxon>Methanocaldococcus</taxon>
    </lineage>
</organism>
<evidence type="ECO:0000313" key="3">
    <source>
        <dbReference type="Proteomes" id="UP000679213"/>
    </source>
</evidence>
<keyword evidence="1" id="KW-0472">Membrane</keyword>
<proteinExistence type="predicted"/>
<keyword evidence="1" id="KW-1133">Transmembrane helix</keyword>
<dbReference type="RefSeq" id="WP_214399590.1">
    <property type="nucleotide sequence ID" value="NZ_LR792632.1"/>
</dbReference>
<reference evidence="2 3" key="1">
    <citation type="submission" date="2020-04" db="EMBL/GenBank/DDBJ databases">
        <authorList>
            <consortium name="Genoscope - CEA"/>
            <person name="William W."/>
        </authorList>
    </citation>
    <scope>NUCLEOTIDE SEQUENCE [LARGE SCALE GENOMIC DNA]</scope>
    <source>
        <strain evidence="2 3">SG7</strain>
    </source>
</reference>
<dbReference type="Proteomes" id="UP000679213">
    <property type="component" value="Chromosome I"/>
</dbReference>
<sequence length="599" mass="67462">MKRGQLTLEFLMLILAVVIGGAIIATQIGGINFNSKDVENIKKLTIVSFTPSNTTLNVNFNLSATTTHINNTTNNTTTNNNTNNNETDTNINIPGRIDDLFLHVKGYALLTKNYISGGNWVSGEINKKINNKEIVKYNANGTVGGNITINKGGELLFGNIYEISSLYLKMDDHNAGETYINVPKVDKISADTLEGRLLNISSSYIGNFEVTGKEGIKTKKLLFINSYIDDFYAYSIEKSYGTYINIELYKTEIDNIKVDKDIKCNMEVINSKIEGNIEARDIYGNYEFINSSVGNIKTNRYIKGDIKLVNSKINNIEAKKGINNKFMIFNNSDIENIKTDGNIKSENMKIINSKINNIETGGSFKGLVEFSNSLVENIKIKNNINAKMTFKNTNVSGNIEANNIYNNFKFIDSTVENIKIKHNIKYNMDIINSKINNIEAGTIYANVYIHNSIIDTISANTMKNNKIVIDSSSISSLKMGSYSYKMGLIKNTTIKEIIIDNTYKCNKYNYLTIDNSSVDKIYINKYNNNGLINNSIVKEITINEYKSKNNNKLFIKNSRIDKISVNKWGKHSQIEIIESYIEGKYYKHAIMDNSGIHNI</sequence>
<dbReference type="AlphaFoldDB" id="A0A8D6PT75"/>